<evidence type="ECO:0000313" key="2">
    <source>
        <dbReference type="EMBL" id="ORY01506.1"/>
    </source>
</evidence>
<organism evidence="2 3">
    <name type="scientific">Clohesyomyces aquaticus</name>
    <dbReference type="NCBI Taxonomy" id="1231657"/>
    <lineage>
        <taxon>Eukaryota</taxon>
        <taxon>Fungi</taxon>
        <taxon>Dikarya</taxon>
        <taxon>Ascomycota</taxon>
        <taxon>Pezizomycotina</taxon>
        <taxon>Dothideomycetes</taxon>
        <taxon>Pleosporomycetidae</taxon>
        <taxon>Pleosporales</taxon>
        <taxon>Lindgomycetaceae</taxon>
        <taxon>Clohesyomyces</taxon>
    </lineage>
</organism>
<dbReference type="Proteomes" id="UP000193144">
    <property type="component" value="Unassembled WGS sequence"/>
</dbReference>
<evidence type="ECO:0000313" key="3">
    <source>
        <dbReference type="Proteomes" id="UP000193144"/>
    </source>
</evidence>
<gene>
    <name evidence="2" type="ORF">BCR34DRAFT_92269</name>
</gene>
<feature type="compositionally biased region" description="Basic and acidic residues" evidence="1">
    <location>
        <begin position="119"/>
        <end position="128"/>
    </location>
</feature>
<name>A0A1Y1YU60_9PLEO</name>
<protein>
    <submittedName>
        <fullName evidence="2">Uncharacterized protein</fullName>
    </submittedName>
</protein>
<sequence length="160" mass="17887">MFFLISVTTLSNSARTKSSQLHKRVMYVCNRHSYSQFYTTNMPAFAQAKAQSTINPSAILSLNSLRSPYRVVLCLEKGKWGMAYQVPDCLMGITRYQREKNIRVRARLPVGRVSTASKSEQKREEARGKPKAISNQYPASRPENAGSAGRCICMPGCVCV</sequence>
<feature type="region of interest" description="Disordered" evidence="1">
    <location>
        <begin position="112"/>
        <end position="146"/>
    </location>
</feature>
<dbReference type="EMBL" id="MCFA01000169">
    <property type="protein sequence ID" value="ORY01506.1"/>
    <property type="molecule type" value="Genomic_DNA"/>
</dbReference>
<accession>A0A1Y1YU60</accession>
<comment type="caution">
    <text evidence="2">The sequence shown here is derived from an EMBL/GenBank/DDBJ whole genome shotgun (WGS) entry which is preliminary data.</text>
</comment>
<evidence type="ECO:0000256" key="1">
    <source>
        <dbReference type="SAM" id="MobiDB-lite"/>
    </source>
</evidence>
<reference evidence="2 3" key="1">
    <citation type="submission" date="2016-07" db="EMBL/GenBank/DDBJ databases">
        <title>Pervasive Adenine N6-methylation of Active Genes in Fungi.</title>
        <authorList>
            <consortium name="DOE Joint Genome Institute"/>
            <person name="Mondo S.J."/>
            <person name="Dannebaum R.O."/>
            <person name="Kuo R.C."/>
            <person name="Labutti K."/>
            <person name="Haridas S."/>
            <person name="Kuo A."/>
            <person name="Salamov A."/>
            <person name="Ahrendt S.R."/>
            <person name="Lipzen A."/>
            <person name="Sullivan W."/>
            <person name="Andreopoulos W.B."/>
            <person name="Clum A."/>
            <person name="Lindquist E."/>
            <person name="Daum C."/>
            <person name="Ramamoorthy G.K."/>
            <person name="Gryganskyi A."/>
            <person name="Culley D."/>
            <person name="Magnuson J.K."/>
            <person name="James T.Y."/>
            <person name="O'Malley M.A."/>
            <person name="Stajich J.E."/>
            <person name="Spatafora J.W."/>
            <person name="Visel A."/>
            <person name="Grigoriev I.V."/>
        </authorList>
    </citation>
    <scope>NUCLEOTIDE SEQUENCE [LARGE SCALE GENOMIC DNA]</scope>
    <source>
        <strain evidence="2 3">CBS 115471</strain>
    </source>
</reference>
<keyword evidence="3" id="KW-1185">Reference proteome</keyword>
<dbReference type="AlphaFoldDB" id="A0A1Y1YU60"/>
<proteinExistence type="predicted"/>